<dbReference type="EMBL" id="SNRW01040668">
    <property type="protein sequence ID" value="KAA6342268.1"/>
    <property type="molecule type" value="Genomic_DNA"/>
</dbReference>
<protein>
    <submittedName>
        <fullName evidence="2">Uncharacterized protein</fullName>
    </submittedName>
</protein>
<reference evidence="2 3" key="1">
    <citation type="submission" date="2019-03" db="EMBL/GenBank/DDBJ databases">
        <title>Single cell metagenomics reveals metabolic interactions within the superorganism composed of flagellate Streblomastix strix and complex community of Bacteroidetes bacteria on its surface.</title>
        <authorList>
            <person name="Treitli S.C."/>
            <person name="Kolisko M."/>
            <person name="Husnik F."/>
            <person name="Keeling P."/>
            <person name="Hampl V."/>
        </authorList>
    </citation>
    <scope>NUCLEOTIDE SEQUENCE [LARGE SCALE GENOMIC DNA]</scope>
    <source>
        <strain evidence="2">ST1C</strain>
    </source>
</reference>
<evidence type="ECO:0000256" key="1">
    <source>
        <dbReference type="SAM" id="MobiDB-lite"/>
    </source>
</evidence>
<feature type="non-terminal residue" evidence="2">
    <location>
        <position position="154"/>
    </location>
</feature>
<comment type="caution">
    <text evidence="2">The sequence shown here is derived from an EMBL/GenBank/DDBJ whole genome shotgun (WGS) entry which is preliminary data.</text>
</comment>
<dbReference type="Proteomes" id="UP000324800">
    <property type="component" value="Unassembled WGS sequence"/>
</dbReference>
<name>A0A5J4S8S7_9EUKA</name>
<feature type="compositionally biased region" description="Basic residues" evidence="1">
    <location>
        <begin position="75"/>
        <end position="90"/>
    </location>
</feature>
<organism evidence="2 3">
    <name type="scientific">Streblomastix strix</name>
    <dbReference type="NCBI Taxonomy" id="222440"/>
    <lineage>
        <taxon>Eukaryota</taxon>
        <taxon>Metamonada</taxon>
        <taxon>Preaxostyla</taxon>
        <taxon>Oxymonadida</taxon>
        <taxon>Streblomastigidae</taxon>
        <taxon>Streblomastix</taxon>
    </lineage>
</organism>
<gene>
    <name evidence="2" type="ORF">EZS28_052403</name>
</gene>
<feature type="region of interest" description="Disordered" evidence="1">
    <location>
        <begin position="75"/>
        <end position="111"/>
    </location>
</feature>
<dbReference type="AlphaFoldDB" id="A0A5J4S8S7"/>
<sequence length="154" mass="18026">MINLFRQSAFSQTITIDDRQLLRAVVACAQYMNFKTDVDDVDLEECDNNSGLQLIPNQLWKDAHLVVEAMKNNRKVRNNKKQQRQNRRHLLQYDNKNVQQDETTSDNNDDISPDIYNFSDFEGGTNIVITQQEVLEQEQLLQQHITTLMSHMNQ</sequence>
<evidence type="ECO:0000313" key="3">
    <source>
        <dbReference type="Proteomes" id="UP000324800"/>
    </source>
</evidence>
<accession>A0A5J4S8S7</accession>
<evidence type="ECO:0000313" key="2">
    <source>
        <dbReference type="EMBL" id="KAA6342268.1"/>
    </source>
</evidence>
<proteinExistence type="predicted"/>